<dbReference type="Proteomes" id="UP000003779">
    <property type="component" value="Chromosome"/>
</dbReference>
<accession>J7LE04</accession>
<reference evidence="2" key="2">
    <citation type="submission" date="2012-08" db="EMBL/GenBank/DDBJ databases">
        <title>Whole-genome sequence of Nocardiopsis alba strain ATCC BAA-2165 associated with honeybees.</title>
        <authorList>
            <person name="Qiao J."/>
            <person name="Chen L."/>
            <person name="Li Y."/>
            <person name="Wang J."/>
            <person name="Zhang W."/>
            <person name="Chen S."/>
        </authorList>
    </citation>
    <scope>NUCLEOTIDE SEQUENCE [LARGE SCALE GENOMIC DNA]</scope>
    <source>
        <strain evidence="2">ATCC BAA-2165 / BE74</strain>
    </source>
</reference>
<sequence length="41" mass="4612">MREDYPHVPVRNAPISGVVPGDDQRRWSGNTRILPVTWAPA</sequence>
<dbReference type="AlphaFoldDB" id="J7LE04"/>
<name>J7LE04_NOCAA</name>
<evidence type="ECO:0000313" key="1">
    <source>
        <dbReference type="EMBL" id="AFR10941.1"/>
    </source>
</evidence>
<evidence type="ECO:0000313" key="2">
    <source>
        <dbReference type="Proteomes" id="UP000003779"/>
    </source>
</evidence>
<proteinExistence type="predicted"/>
<dbReference type="HOGENOM" id="CLU_3273453_0_0_11"/>
<organism evidence="1 2">
    <name type="scientific">Nocardiopsis alba (strain ATCC BAA-2165 / BE74)</name>
    <dbReference type="NCBI Taxonomy" id="1205910"/>
    <lineage>
        <taxon>Bacteria</taxon>
        <taxon>Bacillati</taxon>
        <taxon>Actinomycetota</taxon>
        <taxon>Actinomycetes</taxon>
        <taxon>Streptosporangiales</taxon>
        <taxon>Nocardiopsidaceae</taxon>
        <taxon>Nocardiopsis</taxon>
    </lineage>
</organism>
<dbReference type="EMBL" id="CP003788">
    <property type="protein sequence ID" value="AFR10941.1"/>
    <property type="molecule type" value="Genomic_DNA"/>
</dbReference>
<gene>
    <name evidence="1" type="ordered locus">B005_4132</name>
</gene>
<dbReference type="KEGG" id="nal:B005_4132"/>
<protein>
    <submittedName>
        <fullName evidence="1">Uncharacterized protein</fullName>
    </submittedName>
</protein>
<reference evidence="1 2" key="1">
    <citation type="journal article" date="2012" name="J. Bacteriol.">
        <title>Whole-Genome Sequence of Nocardiopsis alba Strain ATCC BAA-2165, Associated with Honeybees.</title>
        <authorList>
            <person name="Qiao J."/>
            <person name="Chen L."/>
            <person name="Li Y."/>
            <person name="Wang J."/>
            <person name="Zhang W."/>
            <person name="Chen S."/>
        </authorList>
    </citation>
    <scope>NUCLEOTIDE SEQUENCE [LARGE SCALE GENOMIC DNA]</scope>
    <source>
        <strain evidence="2">ATCC BAA-2165 / BE74</strain>
    </source>
</reference>